<feature type="compositionally biased region" description="Pro residues" evidence="1">
    <location>
        <begin position="157"/>
        <end position="167"/>
    </location>
</feature>
<feature type="region of interest" description="Disordered" evidence="1">
    <location>
        <begin position="115"/>
        <end position="257"/>
    </location>
</feature>
<dbReference type="AlphaFoldDB" id="A0AAD6Y5D0"/>
<dbReference type="EMBL" id="JARJCW010000064">
    <property type="protein sequence ID" value="KAJ7200121.1"/>
    <property type="molecule type" value="Genomic_DNA"/>
</dbReference>
<gene>
    <name evidence="2" type="ORF">GGX14DRAFT_572235</name>
</gene>
<feature type="compositionally biased region" description="Pro residues" evidence="1">
    <location>
        <begin position="219"/>
        <end position="228"/>
    </location>
</feature>
<evidence type="ECO:0000256" key="1">
    <source>
        <dbReference type="SAM" id="MobiDB-lite"/>
    </source>
</evidence>
<accession>A0AAD6Y5D0</accession>
<organism evidence="2 3">
    <name type="scientific">Mycena pura</name>
    <dbReference type="NCBI Taxonomy" id="153505"/>
    <lineage>
        <taxon>Eukaryota</taxon>
        <taxon>Fungi</taxon>
        <taxon>Dikarya</taxon>
        <taxon>Basidiomycota</taxon>
        <taxon>Agaricomycotina</taxon>
        <taxon>Agaricomycetes</taxon>
        <taxon>Agaricomycetidae</taxon>
        <taxon>Agaricales</taxon>
        <taxon>Marasmiineae</taxon>
        <taxon>Mycenaceae</taxon>
        <taxon>Mycena</taxon>
    </lineage>
</organism>
<proteinExistence type="predicted"/>
<protein>
    <submittedName>
        <fullName evidence="2">Uncharacterized protein</fullName>
    </submittedName>
</protein>
<dbReference type="Proteomes" id="UP001219525">
    <property type="component" value="Unassembled WGS sequence"/>
</dbReference>
<keyword evidence="3" id="KW-1185">Reference proteome</keyword>
<feature type="compositionally biased region" description="Low complexity" evidence="1">
    <location>
        <begin position="229"/>
        <end position="242"/>
    </location>
</feature>
<comment type="caution">
    <text evidence="2">The sequence shown here is derived from an EMBL/GenBank/DDBJ whole genome shotgun (WGS) entry which is preliminary data.</text>
</comment>
<name>A0AAD6Y5D0_9AGAR</name>
<evidence type="ECO:0000313" key="3">
    <source>
        <dbReference type="Proteomes" id="UP001219525"/>
    </source>
</evidence>
<sequence>MVRYERANLQARINCVPDYFPYSTLASSVAEHVKSADALFFAVLTGTCKGIYTDFPQILAILRTEPEAHYVSHNTWEGIRTKWRQHCEQRHEHELPNGSISRSSSPVFSTSDFDFDASSCPSPTNSRRSSLDGPHPDLPPLTLSSTPPMAPKRPLRSTPPPSAPPSPSTRISSPPKRRDGSLSTRSSARVAPPRIKVSSSSVKGAPELRFPSPIHTSTPAPPPFPTRSPSPAKSPTKSPSTARRAVPQYEEWPKIPEAPAPTALVTSEGDDAPTVFYAVTVRNRLLVSHRRAFQLFKETPGAEMLLAASLEDATVYFERASGPTTMFAVSSERKVFRDRQVLIFQS</sequence>
<reference evidence="2" key="1">
    <citation type="submission" date="2023-03" db="EMBL/GenBank/DDBJ databases">
        <title>Massive genome expansion in bonnet fungi (Mycena s.s.) driven by repeated elements and novel gene families across ecological guilds.</title>
        <authorList>
            <consortium name="Lawrence Berkeley National Laboratory"/>
            <person name="Harder C.B."/>
            <person name="Miyauchi S."/>
            <person name="Viragh M."/>
            <person name="Kuo A."/>
            <person name="Thoen E."/>
            <person name="Andreopoulos B."/>
            <person name="Lu D."/>
            <person name="Skrede I."/>
            <person name="Drula E."/>
            <person name="Henrissat B."/>
            <person name="Morin E."/>
            <person name="Kohler A."/>
            <person name="Barry K."/>
            <person name="LaButti K."/>
            <person name="Morin E."/>
            <person name="Salamov A."/>
            <person name="Lipzen A."/>
            <person name="Mereny Z."/>
            <person name="Hegedus B."/>
            <person name="Baldrian P."/>
            <person name="Stursova M."/>
            <person name="Weitz H."/>
            <person name="Taylor A."/>
            <person name="Grigoriev I.V."/>
            <person name="Nagy L.G."/>
            <person name="Martin F."/>
            <person name="Kauserud H."/>
        </authorList>
    </citation>
    <scope>NUCLEOTIDE SEQUENCE</scope>
    <source>
        <strain evidence="2">9144</strain>
    </source>
</reference>
<evidence type="ECO:0000313" key="2">
    <source>
        <dbReference type="EMBL" id="KAJ7200121.1"/>
    </source>
</evidence>